<proteinExistence type="predicted"/>
<dbReference type="PANTHER" id="PTHR46250:SF15">
    <property type="entry name" value="OS01G0523800 PROTEIN"/>
    <property type="match status" value="1"/>
</dbReference>
<comment type="caution">
    <text evidence="3">The sequence shown here is derived from an EMBL/GenBank/DDBJ whole genome shotgun (WGS) entry which is preliminary data.</text>
</comment>
<dbReference type="InterPro" id="IPR024752">
    <property type="entry name" value="Myb/SANT-like_dom"/>
</dbReference>
<feature type="region of interest" description="Disordered" evidence="1">
    <location>
        <begin position="159"/>
        <end position="180"/>
    </location>
</feature>
<name>A0AAW2VZD1_SESRA</name>
<sequence length="297" mass="34358">MNGDGSKRVRRRGVKWDGKLSRLVWFTAEEEALLEYLRGIVRTGWKSENGFWTGYLGVLEQLLNRTCPNSETKEEQHISSKIHVWKKAYDCINDMMGRSGFGWNQTTNTIDVKDDIFDNFAKIDSFTKTLWYKSFPYYEQWCEVFRKDRTTDERCFDPILAPQNPSNTAETEGSENVPVTPEYYVPTHDPSLYGDDEFMNSFASATALANANRVETERVSSRKRKMVATDIDKKFEAFVNVTNRRLGNIANRFGIEAEESQAILATRQKLSALKMFLLRLNIMYPHVILVCMEMMSL</sequence>
<evidence type="ECO:0000313" key="3">
    <source>
        <dbReference type="EMBL" id="KAL0434937.1"/>
    </source>
</evidence>
<organism evidence="3">
    <name type="scientific">Sesamum radiatum</name>
    <name type="common">Black benniseed</name>
    <dbReference type="NCBI Taxonomy" id="300843"/>
    <lineage>
        <taxon>Eukaryota</taxon>
        <taxon>Viridiplantae</taxon>
        <taxon>Streptophyta</taxon>
        <taxon>Embryophyta</taxon>
        <taxon>Tracheophyta</taxon>
        <taxon>Spermatophyta</taxon>
        <taxon>Magnoliopsida</taxon>
        <taxon>eudicotyledons</taxon>
        <taxon>Gunneridae</taxon>
        <taxon>Pentapetalae</taxon>
        <taxon>asterids</taxon>
        <taxon>lamiids</taxon>
        <taxon>Lamiales</taxon>
        <taxon>Pedaliaceae</taxon>
        <taxon>Sesamum</taxon>
    </lineage>
</organism>
<evidence type="ECO:0000256" key="1">
    <source>
        <dbReference type="SAM" id="MobiDB-lite"/>
    </source>
</evidence>
<accession>A0AAW2VZD1</accession>
<reference evidence="3" key="2">
    <citation type="journal article" date="2024" name="Plant">
        <title>Genomic evolution and insights into agronomic trait innovations of Sesamum species.</title>
        <authorList>
            <person name="Miao H."/>
            <person name="Wang L."/>
            <person name="Qu L."/>
            <person name="Liu H."/>
            <person name="Sun Y."/>
            <person name="Le M."/>
            <person name="Wang Q."/>
            <person name="Wei S."/>
            <person name="Zheng Y."/>
            <person name="Lin W."/>
            <person name="Duan Y."/>
            <person name="Cao H."/>
            <person name="Xiong S."/>
            <person name="Wang X."/>
            <person name="Wei L."/>
            <person name="Li C."/>
            <person name="Ma Q."/>
            <person name="Ju M."/>
            <person name="Zhao R."/>
            <person name="Li G."/>
            <person name="Mu C."/>
            <person name="Tian Q."/>
            <person name="Mei H."/>
            <person name="Zhang T."/>
            <person name="Gao T."/>
            <person name="Zhang H."/>
        </authorList>
    </citation>
    <scope>NUCLEOTIDE SEQUENCE</scope>
    <source>
        <strain evidence="3">G02</strain>
    </source>
</reference>
<dbReference type="EMBL" id="JACGWJ010000002">
    <property type="protein sequence ID" value="KAL0434937.1"/>
    <property type="molecule type" value="Genomic_DNA"/>
</dbReference>
<evidence type="ECO:0000259" key="2">
    <source>
        <dbReference type="Pfam" id="PF12776"/>
    </source>
</evidence>
<protein>
    <recommendedName>
        <fullName evidence="2">Myb/SANT-like domain-containing protein</fullName>
    </recommendedName>
</protein>
<dbReference type="PANTHER" id="PTHR46250">
    <property type="entry name" value="MYB/SANT-LIKE DNA-BINDING DOMAIN PROTEIN-RELATED"/>
    <property type="match status" value="1"/>
</dbReference>
<dbReference type="Pfam" id="PF12776">
    <property type="entry name" value="Myb_DNA-bind_3"/>
    <property type="match status" value="1"/>
</dbReference>
<feature type="domain" description="Myb/SANT-like" evidence="2">
    <location>
        <begin position="25"/>
        <end position="119"/>
    </location>
</feature>
<gene>
    <name evidence="3" type="ORF">Sradi_0201600</name>
</gene>
<reference evidence="3" key="1">
    <citation type="submission" date="2020-06" db="EMBL/GenBank/DDBJ databases">
        <authorList>
            <person name="Li T."/>
            <person name="Hu X."/>
            <person name="Zhang T."/>
            <person name="Song X."/>
            <person name="Zhang H."/>
            <person name="Dai N."/>
            <person name="Sheng W."/>
            <person name="Hou X."/>
            <person name="Wei L."/>
        </authorList>
    </citation>
    <scope>NUCLEOTIDE SEQUENCE</scope>
    <source>
        <strain evidence="3">G02</strain>
        <tissue evidence="3">Leaf</tissue>
    </source>
</reference>
<dbReference type="AlphaFoldDB" id="A0AAW2VZD1"/>